<protein>
    <submittedName>
        <fullName evidence="2">Uncharacterized protein</fullName>
    </submittedName>
</protein>
<accession>A0ABZ0K1V1</accession>
<proteinExistence type="predicted"/>
<dbReference type="Proteomes" id="UP001529491">
    <property type="component" value="Chromosome"/>
</dbReference>
<keyword evidence="1" id="KW-1133">Transmembrane helix</keyword>
<keyword evidence="1" id="KW-0812">Transmembrane</keyword>
<feature type="transmembrane region" description="Helical" evidence="1">
    <location>
        <begin position="96"/>
        <end position="113"/>
    </location>
</feature>
<gene>
    <name evidence="2" type="ORF">RGE70_07050</name>
</gene>
<organism evidence="2 3">
    <name type="scientific">Shewanella youngdeokensis</name>
    <dbReference type="NCBI Taxonomy" id="2999068"/>
    <lineage>
        <taxon>Bacteria</taxon>
        <taxon>Pseudomonadati</taxon>
        <taxon>Pseudomonadota</taxon>
        <taxon>Gammaproteobacteria</taxon>
        <taxon>Alteromonadales</taxon>
        <taxon>Shewanellaceae</taxon>
        <taxon>Shewanella</taxon>
    </lineage>
</organism>
<dbReference type="EMBL" id="CP136522">
    <property type="protein sequence ID" value="WOT06510.1"/>
    <property type="molecule type" value="Genomic_DNA"/>
</dbReference>
<name>A0ABZ0K1V1_9GAMM</name>
<keyword evidence="3" id="KW-1185">Reference proteome</keyword>
<sequence length="114" mass="12997">MISFKYDLNHENIEVQASNWCGLEQTFVNGQRVSSKLNFGHQSEHSVTLKDGKPATLHLFLDPTTEQLICEIYKQNNLVACLKQGKKELYRSRQKIQQTILGIGLFAVFILTIS</sequence>
<reference evidence="2 3" key="1">
    <citation type="submission" date="2023-10" db="EMBL/GenBank/DDBJ databases">
        <title>Complete genome sequence of Shewanella sp. DAU334.</title>
        <authorList>
            <person name="Lee Y.-S."/>
            <person name="Jeong H.-R."/>
            <person name="Hwang E.-J."/>
            <person name="Choi Y.-L."/>
            <person name="Kim G.-D."/>
        </authorList>
    </citation>
    <scope>NUCLEOTIDE SEQUENCE [LARGE SCALE GENOMIC DNA]</scope>
    <source>
        <strain evidence="2 3">DAU334</strain>
    </source>
</reference>
<evidence type="ECO:0000313" key="2">
    <source>
        <dbReference type="EMBL" id="WOT06510.1"/>
    </source>
</evidence>
<evidence type="ECO:0000313" key="3">
    <source>
        <dbReference type="Proteomes" id="UP001529491"/>
    </source>
</evidence>
<keyword evidence="1" id="KW-0472">Membrane</keyword>
<evidence type="ECO:0000256" key="1">
    <source>
        <dbReference type="SAM" id="Phobius"/>
    </source>
</evidence>
<dbReference type="RefSeq" id="WP_310470786.1">
    <property type="nucleotide sequence ID" value="NZ_CP136522.1"/>
</dbReference>